<keyword evidence="8" id="KW-1185">Reference proteome</keyword>
<feature type="transmembrane region" description="Helical" evidence="5">
    <location>
        <begin position="162"/>
        <end position="182"/>
    </location>
</feature>
<feature type="transmembrane region" description="Helical" evidence="5">
    <location>
        <begin position="187"/>
        <end position="203"/>
    </location>
</feature>
<reference evidence="7 8" key="1">
    <citation type="submission" date="2023-08" db="EMBL/GenBank/DDBJ databases">
        <title>Achromobacter seleniivolatilans sp. nov., isolated from seleniferous soil.</title>
        <authorList>
            <person name="Zhang S."/>
            <person name="Li K."/>
            <person name="Peng J."/>
            <person name="Zhao Q."/>
            <person name="Wang H."/>
            <person name="Guo Y."/>
        </authorList>
    </citation>
    <scope>NUCLEOTIDE SEQUENCE [LARGE SCALE GENOMIC DNA]</scope>
    <source>
        <strain evidence="7 8">R39</strain>
    </source>
</reference>
<keyword evidence="2 4" id="KW-0479">Metal-binding</keyword>
<proteinExistence type="predicted"/>
<feature type="domain" description="Cytochrome c" evidence="6">
    <location>
        <begin position="227"/>
        <end position="317"/>
    </location>
</feature>
<evidence type="ECO:0000256" key="4">
    <source>
        <dbReference type="PROSITE-ProRule" id="PRU00433"/>
    </source>
</evidence>
<dbReference type="Pfam" id="PF13442">
    <property type="entry name" value="Cytochrome_CBB3"/>
    <property type="match status" value="1"/>
</dbReference>
<name>A0ABY9M7W6_9BURK</name>
<dbReference type="InterPro" id="IPR009056">
    <property type="entry name" value="Cyt_c-like_dom"/>
</dbReference>
<evidence type="ECO:0000313" key="7">
    <source>
        <dbReference type="EMBL" id="WMD22915.1"/>
    </source>
</evidence>
<feature type="transmembrane region" description="Helical" evidence="5">
    <location>
        <begin position="112"/>
        <end position="132"/>
    </location>
</feature>
<evidence type="ECO:0000256" key="1">
    <source>
        <dbReference type="ARBA" id="ARBA00022617"/>
    </source>
</evidence>
<keyword evidence="1 4" id="KW-0349">Heme</keyword>
<keyword evidence="5" id="KW-1133">Transmembrane helix</keyword>
<keyword evidence="5" id="KW-0812">Transmembrane</keyword>
<evidence type="ECO:0000256" key="3">
    <source>
        <dbReference type="ARBA" id="ARBA00023004"/>
    </source>
</evidence>
<organism evidence="7 8">
    <name type="scientific">Achromobacter seleniivolatilans</name>
    <dbReference type="NCBI Taxonomy" id="3047478"/>
    <lineage>
        <taxon>Bacteria</taxon>
        <taxon>Pseudomonadati</taxon>
        <taxon>Pseudomonadota</taxon>
        <taxon>Betaproteobacteria</taxon>
        <taxon>Burkholderiales</taxon>
        <taxon>Alcaligenaceae</taxon>
        <taxon>Achromobacter</taxon>
    </lineage>
</organism>
<evidence type="ECO:0000313" key="8">
    <source>
        <dbReference type="Proteomes" id="UP001234798"/>
    </source>
</evidence>
<evidence type="ECO:0000256" key="2">
    <source>
        <dbReference type="ARBA" id="ARBA00022723"/>
    </source>
</evidence>
<gene>
    <name evidence="7" type="ORF">RAS12_11225</name>
</gene>
<dbReference type="RefSeq" id="WP_306948297.1">
    <property type="nucleotide sequence ID" value="NZ_CP132976.1"/>
</dbReference>
<keyword evidence="3 4" id="KW-0408">Iron</keyword>
<dbReference type="InterPro" id="IPR036909">
    <property type="entry name" value="Cyt_c-like_dom_sf"/>
</dbReference>
<feature type="transmembrane region" description="Helical" evidence="5">
    <location>
        <begin position="71"/>
        <end position="92"/>
    </location>
</feature>
<dbReference type="EMBL" id="CP132976">
    <property type="protein sequence ID" value="WMD22915.1"/>
    <property type="molecule type" value="Genomic_DNA"/>
</dbReference>
<accession>A0ABY9M7W6</accession>
<dbReference type="PROSITE" id="PS51007">
    <property type="entry name" value="CYTC"/>
    <property type="match status" value="1"/>
</dbReference>
<dbReference type="SUPFAM" id="SSF46626">
    <property type="entry name" value="Cytochrome c"/>
    <property type="match status" value="1"/>
</dbReference>
<feature type="transmembrane region" description="Helical" evidence="5">
    <location>
        <begin position="6"/>
        <end position="26"/>
    </location>
</feature>
<feature type="transmembrane region" description="Helical" evidence="5">
    <location>
        <begin position="38"/>
        <end position="59"/>
    </location>
</feature>
<sequence length="335" mass="35708">MVSREGLALAAIVAGIAMLAWAGVAGRVRTSGPVVLRLPWLAAGAWAVSAVLFSLAWRTVQGAPGLLGSRVGHLALAVIAILLLAGLTAAWLHSRAGGVAAAAQFSWRRGVAVAMGALALLIIILATAIWRLPSDALAVANWPFAWRYDADLPVSPHTWHRLWLALAQSGAALALLVIALFARRWRYLWLAAAAVLALSATWPRPQMLLTEAHGTSYQRSPLAFSDANVLQGGRLYQVHCASCHGIAADGRGVRAVTLPVWPSVLGAALFDNRLEGELYWRVAQNEPSMAGRAIHEFNAVLRPEEVWQVLDYLRLQAYGASGGTGMPPTPAPVID</sequence>
<dbReference type="Proteomes" id="UP001234798">
    <property type="component" value="Chromosome"/>
</dbReference>
<evidence type="ECO:0000259" key="6">
    <source>
        <dbReference type="PROSITE" id="PS51007"/>
    </source>
</evidence>
<dbReference type="Gene3D" id="1.10.760.10">
    <property type="entry name" value="Cytochrome c-like domain"/>
    <property type="match status" value="1"/>
</dbReference>
<evidence type="ECO:0000256" key="5">
    <source>
        <dbReference type="SAM" id="Phobius"/>
    </source>
</evidence>
<keyword evidence="5" id="KW-0472">Membrane</keyword>
<protein>
    <submittedName>
        <fullName evidence="7">Cytochrome c</fullName>
    </submittedName>
</protein>